<sequence length="404" mass="46032">GTGLNRKHTLNDGYIETSRDYWFRESKDGKFTARAIMIDTEKKVIDGILTNLKRNSQWKYNDYNAVTNRVSGGSGNNWALGFSVRGKEISEVVINCTRKELEACDRVDSILCLSSAAGGTGSGVGCFITTQLADEFPGTFIVNTLVLPFETGEVITQNYNTLLALAKLYDASHGIYLVENDVLHRVLTSELKISNTDYNAMNKVLAEQLGSIYQPIQNEVSPTLRILDLFSHSSYKLASIWSSPHVSTPITAFEPVPKWDALERNVERNLKIPFDFNANNAKEYISQYYRSVANLIVCRGPYHDDKIRDSFLKSKDIYPNWMVPARQCQTVRNERPFLQKDKFITLVSNSSRVKSVLDRVLDQSWQMFVHKAYLHQYAKYGLDNEEMLQAILKCETILKDYKRL</sequence>
<dbReference type="InterPro" id="IPR008280">
    <property type="entry name" value="Tub_FtsZ_C"/>
</dbReference>
<feature type="domain" description="Tubulin/FtsZ GTPase" evidence="15">
    <location>
        <begin position="19"/>
        <end position="220"/>
    </location>
</feature>
<reference evidence="16" key="1">
    <citation type="journal article" date="2016" name="Biochem. Biophys. Res. Commun.">
        <title>Characterization of actin and tubulin promoters from two sap-sucking pests, Nilaparvata lugens (Stal) and Nephotettix cincticeps (Uhler).</title>
        <authorList>
            <person name="Qian N."/>
            <person name="Zheng P."/>
            <person name="Wang Y."/>
            <person name="Pan S."/>
            <person name="Li Y."/>
            <person name="Zhang C."/>
            <person name="Chen J."/>
            <person name="Teng J."/>
        </authorList>
    </citation>
    <scope>NUCLEOTIDE SEQUENCE</scope>
    <source>
        <strain evidence="16">Nl_dTub1</strain>
    </source>
</reference>
<dbReference type="InterPro" id="IPR036525">
    <property type="entry name" value="Tubulin/FtsZ_GTPase_sf"/>
</dbReference>
<proteinExistence type="evidence at transcript level"/>
<keyword evidence="7 14" id="KW-0547">Nucleotide-binding</keyword>
<evidence type="ECO:0000256" key="7">
    <source>
        <dbReference type="ARBA" id="ARBA00022741"/>
    </source>
</evidence>
<keyword evidence="6 14" id="KW-0493">Microtubule</keyword>
<comment type="similarity">
    <text evidence="4 14">Belongs to the tubulin family.</text>
</comment>
<dbReference type="InterPro" id="IPR003008">
    <property type="entry name" value="Tubulin_FtsZ_GTPase"/>
</dbReference>
<evidence type="ECO:0000256" key="13">
    <source>
        <dbReference type="ARBA" id="ARBA00046149"/>
    </source>
</evidence>
<dbReference type="InterPro" id="IPR002967">
    <property type="entry name" value="Delta_tubulin"/>
</dbReference>
<dbReference type="GO" id="GO:0005525">
    <property type="term" value="F:GTP binding"/>
    <property type="evidence" value="ECO:0007669"/>
    <property type="project" value="UniProtKB-UniRule"/>
</dbReference>
<protein>
    <recommendedName>
        <fullName evidence="5">Tubulin delta chain</fullName>
    </recommendedName>
    <alternativeName>
        <fullName evidence="12">Delta-tubulin</fullName>
    </alternativeName>
</protein>
<evidence type="ECO:0000256" key="1">
    <source>
        <dbReference type="ARBA" id="ARBA00004114"/>
    </source>
</evidence>
<dbReference type="Gene3D" id="1.10.287.600">
    <property type="entry name" value="Helix hairpin bin"/>
    <property type="match status" value="1"/>
</dbReference>
<comment type="subcellular location">
    <subcellularLocation>
        <location evidence="3">Cell projection</location>
        <location evidence="3">Cilium</location>
    </subcellularLocation>
    <subcellularLocation>
        <location evidence="1">Cytoplasm</location>
        <location evidence="1">Cytoskeleton</location>
        <location evidence="1">Microtubule organizing center</location>
        <location evidence="1">Centrosome</location>
        <location evidence="1">Centriole</location>
    </subcellularLocation>
    <subcellularLocation>
        <location evidence="2">Nucleus</location>
    </subcellularLocation>
</comment>
<dbReference type="GO" id="GO:0030030">
    <property type="term" value="P:cell projection organization"/>
    <property type="evidence" value="ECO:0007669"/>
    <property type="project" value="UniProtKB-KW"/>
</dbReference>
<keyword evidence="9 14" id="KW-0342">GTP-binding</keyword>
<dbReference type="InterPro" id="IPR017975">
    <property type="entry name" value="Tubulin_CS"/>
</dbReference>
<evidence type="ECO:0000256" key="5">
    <source>
        <dbReference type="ARBA" id="ARBA00014184"/>
    </source>
</evidence>
<dbReference type="GO" id="GO:0005634">
    <property type="term" value="C:nucleus"/>
    <property type="evidence" value="ECO:0007669"/>
    <property type="project" value="UniProtKB-SubCell"/>
</dbReference>
<keyword evidence="8" id="KW-0970">Cilium biogenesis/degradation</keyword>
<comment type="function">
    <text evidence="13">Acts as a positive regulator of hedgehog signaling and regulates ciliary function.</text>
</comment>
<evidence type="ECO:0000256" key="8">
    <source>
        <dbReference type="ARBA" id="ARBA00022794"/>
    </source>
</evidence>
<evidence type="ECO:0000256" key="9">
    <source>
        <dbReference type="ARBA" id="ARBA00023134"/>
    </source>
</evidence>
<dbReference type="PANTHER" id="PTHR11588">
    <property type="entry name" value="TUBULIN"/>
    <property type="match status" value="1"/>
</dbReference>
<keyword evidence="11" id="KW-0966">Cell projection</keyword>
<dbReference type="Gene3D" id="3.40.50.1440">
    <property type="entry name" value="Tubulin/FtsZ, GTPase domain"/>
    <property type="match status" value="1"/>
</dbReference>
<evidence type="ECO:0000313" key="16">
    <source>
        <dbReference type="EMBL" id="ALP82112.1"/>
    </source>
</evidence>
<dbReference type="GO" id="GO:0005200">
    <property type="term" value="F:structural constituent of cytoskeleton"/>
    <property type="evidence" value="ECO:0007669"/>
    <property type="project" value="InterPro"/>
</dbReference>
<dbReference type="Pfam" id="PF00091">
    <property type="entry name" value="Tubulin"/>
    <property type="match status" value="1"/>
</dbReference>
<dbReference type="PROSITE" id="PS00227">
    <property type="entry name" value="TUBULIN"/>
    <property type="match status" value="1"/>
</dbReference>
<dbReference type="InterPro" id="IPR000217">
    <property type="entry name" value="Tubulin"/>
</dbReference>
<dbReference type="InterPro" id="IPR023123">
    <property type="entry name" value="Tubulin_C"/>
</dbReference>
<dbReference type="GO" id="GO:0005874">
    <property type="term" value="C:microtubule"/>
    <property type="evidence" value="ECO:0007669"/>
    <property type="project" value="UniProtKB-KW"/>
</dbReference>
<evidence type="ECO:0000256" key="6">
    <source>
        <dbReference type="ARBA" id="ARBA00022701"/>
    </source>
</evidence>
<evidence type="ECO:0000256" key="10">
    <source>
        <dbReference type="ARBA" id="ARBA00023242"/>
    </source>
</evidence>
<evidence type="ECO:0000256" key="12">
    <source>
        <dbReference type="ARBA" id="ARBA00030594"/>
    </source>
</evidence>
<dbReference type="SMART" id="SM00864">
    <property type="entry name" value="Tubulin"/>
    <property type="match status" value="1"/>
</dbReference>
<evidence type="ECO:0000256" key="14">
    <source>
        <dbReference type="RuleBase" id="RU000352"/>
    </source>
</evidence>
<dbReference type="PRINTS" id="PR01161">
    <property type="entry name" value="TUBULIN"/>
</dbReference>
<dbReference type="CDD" id="cd02189">
    <property type="entry name" value="delta_zeta_tubulin-like"/>
    <property type="match status" value="1"/>
</dbReference>
<evidence type="ECO:0000259" key="15">
    <source>
        <dbReference type="SMART" id="SM00864"/>
    </source>
</evidence>
<accession>A0A0X9FU27</accession>
<dbReference type="AlphaFoldDB" id="A0A0X9FU27"/>
<dbReference type="EMBL" id="KU194648">
    <property type="protein sequence ID" value="ALP82112.1"/>
    <property type="molecule type" value="mRNA"/>
</dbReference>
<organism evidence="16">
    <name type="scientific">Nilaparvata lugens</name>
    <name type="common">Brown planthopper</name>
    <dbReference type="NCBI Taxonomy" id="108931"/>
    <lineage>
        <taxon>Eukaryota</taxon>
        <taxon>Metazoa</taxon>
        <taxon>Ecdysozoa</taxon>
        <taxon>Arthropoda</taxon>
        <taxon>Hexapoda</taxon>
        <taxon>Insecta</taxon>
        <taxon>Pterygota</taxon>
        <taxon>Neoptera</taxon>
        <taxon>Paraneoptera</taxon>
        <taxon>Hemiptera</taxon>
        <taxon>Auchenorrhyncha</taxon>
        <taxon>Fulgoroidea</taxon>
        <taxon>Delphacidae</taxon>
        <taxon>Delphacinae</taxon>
        <taxon>Nilaparvata</taxon>
    </lineage>
</organism>
<name>A0A0X9FU27_NILLU</name>
<dbReference type="GO" id="GO:0005814">
    <property type="term" value="C:centriole"/>
    <property type="evidence" value="ECO:0007669"/>
    <property type="project" value="UniProtKB-SubCell"/>
</dbReference>
<dbReference type="OrthoDB" id="10250004at2759"/>
<feature type="non-terminal residue" evidence="16">
    <location>
        <position position="1"/>
    </location>
</feature>
<dbReference type="GO" id="GO:0005929">
    <property type="term" value="C:cilium"/>
    <property type="evidence" value="ECO:0007669"/>
    <property type="project" value="UniProtKB-SubCell"/>
</dbReference>
<evidence type="ECO:0000256" key="11">
    <source>
        <dbReference type="ARBA" id="ARBA00023273"/>
    </source>
</evidence>
<dbReference type="PRINTS" id="PR01224">
    <property type="entry name" value="DELTATUBULIN"/>
</dbReference>
<dbReference type="SUPFAM" id="SSF55307">
    <property type="entry name" value="Tubulin C-terminal domain-like"/>
    <property type="match status" value="1"/>
</dbReference>
<dbReference type="GO" id="GO:0007017">
    <property type="term" value="P:microtubule-based process"/>
    <property type="evidence" value="ECO:0007669"/>
    <property type="project" value="InterPro"/>
</dbReference>
<evidence type="ECO:0000256" key="4">
    <source>
        <dbReference type="ARBA" id="ARBA00009636"/>
    </source>
</evidence>
<dbReference type="SUPFAM" id="SSF52490">
    <property type="entry name" value="Tubulin nucleotide-binding domain-like"/>
    <property type="match status" value="1"/>
</dbReference>
<keyword evidence="10" id="KW-0539">Nucleus</keyword>
<evidence type="ECO:0000256" key="2">
    <source>
        <dbReference type="ARBA" id="ARBA00004123"/>
    </source>
</evidence>
<evidence type="ECO:0000256" key="3">
    <source>
        <dbReference type="ARBA" id="ARBA00004138"/>
    </source>
</evidence>